<dbReference type="NCBIfam" id="TIGR01391">
    <property type="entry name" value="dnaG"/>
    <property type="match status" value="1"/>
</dbReference>
<keyword evidence="5 12" id="KW-0235">DNA replication</keyword>
<name>A0A6I6D249_9GAMM</name>
<comment type="cofactor">
    <cofactor evidence="12">
        <name>Zn(2+)</name>
        <dbReference type="ChEBI" id="CHEBI:29105"/>
    </cofactor>
    <text evidence="12">Binds 1 zinc ion per monomer.</text>
</comment>
<feature type="region of interest" description="Disordered" evidence="13">
    <location>
        <begin position="416"/>
        <end position="440"/>
    </location>
</feature>
<keyword evidence="8 12" id="KW-0862">Zinc</keyword>
<dbReference type="Pfam" id="PF13155">
    <property type="entry name" value="Toprim_2"/>
    <property type="match status" value="1"/>
</dbReference>
<dbReference type="PANTHER" id="PTHR30313">
    <property type="entry name" value="DNA PRIMASE"/>
    <property type="match status" value="1"/>
</dbReference>
<comment type="catalytic activity">
    <reaction evidence="12">
        <text>ssDNA + n NTP = ssDNA/pppN(pN)n-1 hybrid + (n-1) diphosphate.</text>
        <dbReference type="EC" id="2.7.7.101"/>
    </reaction>
</comment>
<evidence type="ECO:0000256" key="12">
    <source>
        <dbReference type="HAMAP-Rule" id="MF_00974"/>
    </source>
</evidence>
<keyword evidence="10 12" id="KW-0238">DNA-binding</keyword>
<dbReference type="InterPro" id="IPR034151">
    <property type="entry name" value="TOPRIM_DnaG_bac"/>
</dbReference>
<comment type="similarity">
    <text evidence="12">Belongs to the DnaG primase family.</text>
</comment>
<dbReference type="PANTHER" id="PTHR30313:SF2">
    <property type="entry name" value="DNA PRIMASE"/>
    <property type="match status" value="1"/>
</dbReference>
<evidence type="ECO:0000259" key="14">
    <source>
        <dbReference type="PROSITE" id="PS50880"/>
    </source>
</evidence>
<dbReference type="SMART" id="SM00400">
    <property type="entry name" value="ZnF_CHCC"/>
    <property type="match status" value="1"/>
</dbReference>
<dbReference type="Gene3D" id="3.90.580.10">
    <property type="entry name" value="Zinc finger, CHC2-type domain"/>
    <property type="match status" value="1"/>
</dbReference>
<dbReference type="FunFam" id="3.90.580.10:FF:000001">
    <property type="entry name" value="DNA primase"/>
    <property type="match status" value="1"/>
</dbReference>
<feature type="domain" description="Toprim" evidence="14">
    <location>
        <begin position="251"/>
        <end position="333"/>
    </location>
</feature>
<dbReference type="Proteomes" id="UP000427716">
    <property type="component" value="Chromosome"/>
</dbReference>
<dbReference type="RefSeq" id="WP_156227792.1">
    <property type="nucleotide sequence ID" value="NZ_CP046415.1"/>
</dbReference>
<dbReference type="InterPro" id="IPR013264">
    <property type="entry name" value="DNAG_N"/>
</dbReference>
<dbReference type="GO" id="GO:0000428">
    <property type="term" value="C:DNA-directed RNA polymerase complex"/>
    <property type="evidence" value="ECO:0007669"/>
    <property type="project" value="UniProtKB-KW"/>
</dbReference>
<comment type="function">
    <text evidence="12">RNA polymerase that catalyzes the synthesis of short RNA molecules used as primers for DNA polymerase during DNA replication.</text>
</comment>
<dbReference type="EMBL" id="CP046415">
    <property type="protein sequence ID" value="QGT77784.1"/>
    <property type="molecule type" value="Genomic_DNA"/>
</dbReference>
<feature type="region of interest" description="Disordered" evidence="13">
    <location>
        <begin position="519"/>
        <end position="539"/>
    </location>
</feature>
<feature type="zinc finger region" description="CHC2-type" evidence="12">
    <location>
        <begin position="39"/>
        <end position="63"/>
    </location>
</feature>
<dbReference type="InterPro" id="IPR006171">
    <property type="entry name" value="TOPRIM_dom"/>
</dbReference>
<dbReference type="GO" id="GO:0003899">
    <property type="term" value="F:DNA-directed RNA polymerase activity"/>
    <property type="evidence" value="ECO:0007669"/>
    <property type="project" value="UniProtKB-UniRule"/>
</dbReference>
<dbReference type="InterPro" id="IPR002694">
    <property type="entry name" value="Znf_CHC2"/>
</dbReference>
<evidence type="ECO:0000256" key="2">
    <source>
        <dbReference type="ARBA" id="ARBA00022515"/>
    </source>
</evidence>
<sequence length="539" mass="60013">MSRIPEAFVEEVVSRSDIVEVIGARVPLKKKGKEFAACCPFHQEKTPSFYVTPDKQFYHCFGCGAHGNVVGFLMEFDHLDFPTAIEHLAGRLGLEIPREKGDQEKLDRIGRLRQVTAAASDWFRGNLKRSPEAIDFLKQRGLTGETAARFALGFAPAGNHIEAAMGGRARPEELVATGLLIQRDNGDRYDRFRGRVIFPIRDPRGHVIGFGGRVIGPGEPKYLNSPETELFHKGYGVYGLYESRQVNQRPGQLIVVEGYMDVILLAQNGIPHVVATLGTATTAEQIDLLYRQTERLVFCFDGDAAGRRAAVKALSVALPLMQDGRDLRFAFLPDGEDPDSFVRAHGQAGFERFVEQEALGFDRFMTLHLDESIPGDDTAARARKNKQAHQLIERMPPGSLKRLTARQVDRHHGLFGRPFREENQPTGPTAAKRPPPSRSEEHAILRLALTHSRLTERLRPAEVWHGGQPPAVIQRLLDGTLTAEDRRIAEAQNLVGIENPEIAATMLGDILEKRRQREALAEKKRQQRANLAGGHPPTD</sequence>
<dbReference type="Pfam" id="PF01807">
    <property type="entry name" value="Zn_ribbon_DnaG"/>
    <property type="match status" value="1"/>
</dbReference>
<accession>A0A6I6D249</accession>
<evidence type="ECO:0000256" key="11">
    <source>
        <dbReference type="ARBA" id="ARBA00023163"/>
    </source>
</evidence>
<organism evidence="15 16">
    <name type="scientific">Guyparkeria halophila</name>
    <dbReference type="NCBI Taxonomy" id="47960"/>
    <lineage>
        <taxon>Bacteria</taxon>
        <taxon>Pseudomonadati</taxon>
        <taxon>Pseudomonadota</taxon>
        <taxon>Gammaproteobacteria</taxon>
        <taxon>Chromatiales</taxon>
        <taxon>Thioalkalibacteraceae</taxon>
        <taxon>Guyparkeria</taxon>
    </lineage>
</organism>
<protein>
    <recommendedName>
        <fullName evidence="12">DNA primase</fullName>
        <ecNumber evidence="12">2.7.7.101</ecNumber>
    </recommendedName>
</protein>
<keyword evidence="4 12" id="KW-0548">Nucleotidyltransferase</keyword>
<dbReference type="InterPro" id="IPR050219">
    <property type="entry name" value="DnaG_primase"/>
</dbReference>
<keyword evidence="1 12" id="KW-0240">DNA-directed RNA polymerase</keyword>
<dbReference type="InterPro" id="IPR006295">
    <property type="entry name" value="DNA_primase_DnaG"/>
</dbReference>
<evidence type="ECO:0000256" key="8">
    <source>
        <dbReference type="ARBA" id="ARBA00022833"/>
    </source>
</evidence>
<proteinExistence type="inferred from homology"/>
<evidence type="ECO:0000256" key="7">
    <source>
        <dbReference type="ARBA" id="ARBA00022771"/>
    </source>
</evidence>
<evidence type="ECO:0000256" key="6">
    <source>
        <dbReference type="ARBA" id="ARBA00022723"/>
    </source>
</evidence>
<evidence type="ECO:0000256" key="5">
    <source>
        <dbReference type="ARBA" id="ARBA00022705"/>
    </source>
</evidence>
<dbReference type="Gene3D" id="3.90.980.10">
    <property type="entry name" value="DNA primase, catalytic core, N-terminal domain"/>
    <property type="match status" value="1"/>
</dbReference>
<keyword evidence="16" id="KW-1185">Reference proteome</keyword>
<dbReference type="InterPro" id="IPR036977">
    <property type="entry name" value="DNA_primase_Znf_CHC2"/>
</dbReference>
<dbReference type="EC" id="2.7.7.101" evidence="12"/>
<reference evidence="15 16" key="1">
    <citation type="submission" date="2019-11" db="EMBL/GenBank/DDBJ databases">
        <authorList>
            <person name="Zhang J."/>
            <person name="Sun C."/>
        </authorList>
    </citation>
    <scope>NUCLEOTIDE SEQUENCE [LARGE SCALE GENOMIC DNA]</scope>
    <source>
        <strain evidence="16">sp2</strain>
    </source>
</reference>
<evidence type="ECO:0000256" key="10">
    <source>
        <dbReference type="ARBA" id="ARBA00023125"/>
    </source>
</evidence>
<keyword evidence="11 12" id="KW-0804">Transcription</keyword>
<dbReference type="InterPro" id="IPR037068">
    <property type="entry name" value="DNA_primase_core_N_sf"/>
</dbReference>
<dbReference type="CDD" id="cd03364">
    <property type="entry name" value="TOPRIM_DnaG_primases"/>
    <property type="match status" value="1"/>
</dbReference>
<evidence type="ECO:0000256" key="13">
    <source>
        <dbReference type="SAM" id="MobiDB-lite"/>
    </source>
</evidence>
<comment type="domain">
    <text evidence="12">Contains an N-terminal zinc-binding domain, a central core domain that contains the primase activity, and a C-terminal DnaB-binding domain.</text>
</comment>
<dbReference type="GO" id="GO:0005737">
    <property type="term" value="C:cytoplasm"/>
    <property type="evidence" value="ECO:0007669"/>
    <property type="project" value="TreeGrafter"/>
</dbReference>
<dbReference type="FunFam" id="3.40.1360.10:FF:000002">
    <property type="entry name" value="DNA primase"/>
    <property type="match status" value="1"/>
</dbReference>
<keyword evidence="2 12" id="KW-0639">Primosome</keyword>
<dbReference type="GO" id="GO:1990077">
    <property type="term" value="C:primosome complex"/>
    <property type="evidence" value="ECO:0007669"/>
    <property type="project" value="UniProtKB-KW"/>
</dbReference>
<dbReference type="SUPFAM" id="SSF56731">
    <property type="entry name" value="DNA primase core"/>
    <property type="match status" value="1"/>
</dbReference>
<dbReference type="GO" id="GO:0003677">
    <property type="term" value="F:DNA binding"/>
    <property type="evidence" value="ECO:0007669"/>
    <property type="project" value="UniProtKB-KW"/>
</dbReference>
<dbReference type="Gene3D" id="3.40.1360.10">
    <property type="match status" value="1"/>
</dbReference>
<dbReference type="HAMAP" id="MF_00974">
    <property type="entry name" value="DNA_primase_DnaG"/>
    <property type="match status" value="1"/>
</dbReference>
<dbReference type="Pfam" id="PF08275">
    <property type="entry name" value="DNAG_N"/>
    <property type="match status" value="1"/>
</dbReference>
<comment type="subunit">
    <text evidence="12">Monomer. Interacts with DnaB.</text>
</comment>
<dbReference type="PROSITE" id="PS50880">
    <property type="entry name" value="TOPRIM"/>
    <property type="match status" value="1"/>
</dbReference>
<dbReference type="GO" id="GO:0008270">
    <property type="term" value="F:zinc ion binding"/>
    <property type="evidence" value="ECO:0007669"/>
    <property type="project" value="UniProtKB-UniRule"/>
</dbReference>
<dbReference type="AlphaFoldDB" id="A0A6I6D249"/>
<dbReference type="GO" id="GO:0006269">
    <property type="term" value="P:DNA replication, synthesis of primer"/>
    <property type="evidence" value="ECO:0007669"/>
    <property type="project" value="UniProtKB-UniRule"/>
</dbReference>
<evidence type="ECO:0000256" key="1">
    <source>
        <dbReference type="ARBA" id="ARBA00022478"/>
    </source>
</evidence>
<dbReference type="SMART" id="SM00493">
    <property type="entry name" value="TOPRIM"/>
    <property type="match status" value="1"/>
</dbReference>
<keyword evidence="7 12" id="KW-0863">Zinc-finger</keyword>
<keyword evidence="3 12" id="KW-0808">Transferase</keyword>
<dbReference type="KEGG" id="ghl:GM160_02135"/>
<evidence type="ECO:0000313" key="15">
    <source>
        <dbReference type="EMBL" id="QGT77784.1"/>
    </source>
</evidence>
<evidence type="ECO:0000256" key="4">
    <source>
        <dbReference type="ARBA" id="ARBA00022695"/>
    </source>
</evidence>
<gene>
    <name evidence="12" type="primary">dnaG</name>
    <name evidence="15" type="ORF">GM160_02135</name>
</gene>
<dbReference type="SUPFAM" id="SSF57783">
    <property type="entry name" value="Zinc beta-ribbon"/>
    <property type="match status" value="1"/>
</dbReference>
<dbReference type="InterPro" id="IPR030846">
    <property type="entry name" value="DnaG_bac"/>
</dbReference>
<evidence type="ECO:0000256" key="3">
    <source>
        <dbReference type="ARBA" id="ARBA00022679"/>
    </source>
</evidence>
<keyword evidence="6 12" id="KW-0479">Metal-binding</keyword>
<evidence type="ECO:0000313" key="16">
    <source>
        <dbReference type="Proteomes" id="UP000427716"/>
    </source>
</evidence>
<evidence type="ECO:0000256" key="9">
    <source>
        <dbReference type="ARBA" id="ARBA00022842"/>
    </source>
</evidence>
<keyword evidence="9" id="KW-0460">Magnesium</keyword>